<keyword evidence="6 7" id="KW-0472">Membrane</keyword>
<sequence length="330" mass="34488">MTAVAPHPTRAFLPRFLGAVLLRLGGGVALLVALSFLVFLLIHLAPGDLVTNILGPKNTSPEAVAAVTAKYRLDDPLLAQYAAWLGNAVTGDWGTSFRQQAPVAAIVAARAATTVALVSLAFVIALVTAIPLGIASALRAGRSRDRVIGLVTIVGVSAPSFVVAFVLMYVFASVLGWFPLYGYGDGGLDTLRHLVLPAVALAIGLGALLVKITRSVLIRELAQEHITAARARGESDGAVLRLALRGASIPIATSAGLVVTYLVAGTILVENVFAIPGLGRLLFDSVVYKDIPTVQATTLLVAAAIVVVSILVDVLYVVLDPRVRRQEVAR</sequence>
<reference evidence="9 10" key="1">
    <citation type="submission" date="2020-05" db="EMBL/GenBank/DDBJ databases">
        <title>MicrobeNet Type strains.</title>
        <authorList>
            <person name="Nicholson A.C."/>
        </authorList>
    </citation>
    <scope>NUCLEOTIDE SEQUENCE [LARGE SCALE GENOMIC DNA]</scope>
    <source>
        <strain evidence="9 10">JCM 14282</strain>
    </source>
</reference>
<organism evidence="9 10">
    <name type="scientific">Microbacterium ulmi</name>
    <dbReference type="NCBI Taxonomy" id="179095"/>
    <lineage>
        <taxon>Bacteria</taxon>
        <taxon>Bacillati</taxon>
        <taxon>Actinomycetota</taxon>
        <taxon>Actinomycetes</taxon>
        <taxon>Micrococcales</taxon>
        <taxon>Microbacteriaceae</taxon>
        <taxon>Microbacterium</taxon>
    </lineage>
</organism>
<evidence type="ECO:0000313" key="9">
    <source>
        <dbReference type="EMBL" id="NNH02297.1"/>
    </source>
</evidence>
<feature type="transmembrane region" description="Helical" evidence="7">
    <location>
        <begin position="115"/>
        <end position="135"/>
    </location>
</feature>
<dbReference type="Pfam" id="PF00528">
    <property type="entry name" value="BPD_transp_1"/>
    <property type="match status" value="1"/>
</dbReference>
<dbReference type="GO" id="GO:0071916">
    <property type="term" value="F:dipeptide transmembrane transporter activity"/>
    <property type="evidence" value="ECO:0007669"/>
    <property type="project" value="TreeGrafter"/>
</dbReference>
<keyword evidence="10" id="KW-1185">Reference proteome</keyword>
<feature type="transmembrane region" description="Helical" evidence="7">
    <location>
        <begin position="20"/>
        <end position="42"/>
    </location>
</feature>
<feature type="transmembrane region" description="Helical" evidence="7">
    <location>
        <begin position="294"/>
        <end position="319"/>
    </location>
</feature>
<dbReference type="AlphaFoldDB" id="A0A7Y2LX97"/>
<comment type="caution">
    <text evidence="9">The sequence shown here is derived from an EMBL/GenBank/DDBJ whole genome shotgun (WGS) entry which is preliminary data.</text>
</comment>
<gene>
    <name evidence="9" type="ORF">HLA99_00195</name>
</gene>
<evidence type="ECO:0000256" key="4">
    <source>
        <dbReference type="ARBA" id="ARBA00022692"/>
    </source>
</evidence>
<dbReference type="InterPro" id="IPR035906">
    <property type="entry name" value="MetI-like_sf"/>
</dbReference>
<dbReference type="SUPFAM" id="SSF161098">
    <property type="entry name" value="MetI-like"/>
    <property type="match status" value="1"/>
</dbReference>
<accession>A0A7Y2LX97</accession>
<evidence type="ECO:0000256" key="5">
    <source>
        <dbReference type="ARBA" id="ARBA00022989"/>
    </source>
</evidence>
<dbReference type="GO" id="GO:0005886">
    <property type="term" value="C:plasma membrane"/>
    <property type="evidence" value="ECO:0007669"/>
    <property type="project" value="UniProtKB-SubCell"/>
</dbReference>
<keyword evidence="4 7" id="KW-0812">Transmembrane</keyword>
<name>A0A7Y2LX97_9MICO</name>
<feature type="transmembrane region" description="Helical" evidence="7">
    <location>
        <begin position="147"/>
        <end position="171"/>
    </location>
</feature>
<dbReference type="EMBL" id="JABEMB010000001">
    <property type="protein sequence ID" value="NNH02297.1"/>
    <property type="molecule type" value="Genomic_DNA"/>
</dbReference>
<dbReference type="Proteomes" id="UP000543598">
    <property type="component" value="Unassembled WGS sequence"/>
</dbReference>
<proteinExistence type="inferred from homology"/>
<dbReference type="RefSeq" id="WP_167034422.1">
    <property type="nucleotide sequence ID" value="NZ_BAAANA010000002.1"/>
</dbReference>
<protein>
    <submittedName>
        <fullName evidence="9">ABC transporter permease</fullName>
    </submittedName>
</protein>
<dbReference type="PROSITE" id="PS50928">
    <property type="entry name" value="ABC_TM1"/>
    <property type="match status" value="1"/>
</dbReference>
<dbReference type="InterPro" id="IPR000515">
    <property type="entry name" value="MetI-like"/>
</dbReference>
<feature type="transmembrane region" description="Helical" evidence="7">
    <location>
        <begin position="191"/>
        <end position="210"/>
    </location>
</feature>
<keyword evidence="5 7" id="KW-1133">Transmembrane helix</keyword>
<dbReference type="PANTHER" id="PTHR43163">
    <property type="entry name" value="DIPEPTIDE TRANSPORT SYSTEM PERMEASE PROTEIN DPPB-RELATED"/>
    <property type="match status" value="1"/>
</dbReference>
<dbReference type="Pfam" id="PF19300">
    <property type="entry name" value="BPD_transp_1_N"/>
    <property type="match status" value="1"/>
</dbReference>
<evidence type="ECO:0000256" key="1">
    <source>
        <dbReference type="ARBA" id="ARBA00004651"/>
    </source>
</evidence>
<keyword evidence="3" id="KW-1003">Cell membrane</keyword>
<evidence type="ECO:0000256" key="6">
    <source>
        <dbReference type="ARBA" id="ARBA00023136"/>
    </source>
</evidence>
<evidence type="ECO:0000256" key="7">
    <source>
        <dbReference type="RuleBase" id="RU363032"/>
    </source>
</evidence>
<feature type="domain" description="ABC transmembrane type-1" evidence="8">
    <location>
        <begin position="111"/>
        <end position="312"/>
    </location>
</feature>
<comment type="similarity">
    <text evidence="7">Belongs to the binding-protein-dependent transport system permease family.</text>
</comment>
<dbReference type="PANTHER" id="PTHR43163:SF6">
    <property type="entry name" value="DIPEPTIDE TRANSPORT SYSTEM PERMEASE PROTEIN DPPB-RELATED"/>
    <property type="match status" value="1"/>
</dbReference>
<feature type="transmembrane region" description="Helical" evidence="7">
    <location>
        <begin position="251"/>
        <end position="274"/>
    </location>
</feature>
<evidence type="ECO:0000256" key="3">
    <source>
        <dbReference type="ARBA" id="ARBA00022475"/>
    </source>
</evidence>
<evidence type="ECO:0000256" key="2">
    <source>
        <dbReference type="ARBA" id="ARBA00022448"/>
    </source>
</evidence>
<evidence type="ECO:0000259" key="8">
    <source>
        <dbReference type="PROSITE" id="PS50928"/>
    </source>
</evidence>
<dbReference type="InterPro" id="IPR045621">
    <property type="entry name" value="BPD_transp_1_N"/>
</dbReference>
<evidence type="ECO:0000313" key="10">
    <source>
        <dbReference type="Proteomes" id="UP000543598"/>
    </source>
</evidence>
<comment type="subcellular location">
    <subcellularLocation>
        <location evidence="1 7">Cell membrane</location>
        <topology evidence="1 7">Multi-pass membrane protein</topology>
    </subcellularLocation>
</comment>
<keyword evidence="2 7" id="KW-0813">Transport</keyword>
<dbReference type="Gene3D" id="1.10.3720.10">
    <property type="entry name" value="MetI-like"/>
    <property type="match status" value="1"/>
</dbReference>